<sequence>MKKYGLMLGVLLILILSACSQKEELPPYADSLTGSSEVLIRKEEASRTITDEQELSDMIVLLNQGKAIEPPEEAQGINPATAKEAVLMHFPKVDLVYIGDGHVLSGLDGTYYEIPEDIEDYLKVK</sequence>
<organism evidence="1 2">
    <name type="scientific">Paenibacillus gallinarum</name>
    <dbReference type="NCBI Taxonomy" id="2762232"/>
    <lineage>
        <taxon>Bacteria</taxon>
        <taxon>Bacillati</taxon>
        <taxon>Bacillota</taxon>
        <taxon>Bacilli</taxon>
        <taxon>Bacillales</taxon>
        <taxon>Paenibacillaceae</taxon>
        <taxon>Paenibacillus</taxon>
    </lineage>
</organism>
<proteinExistence type="predicted"/>
<keyword evidence="2" id="KW-1185">Reference proteome</keyword>
<dbReference type="EMBL" id="JACSQL010000004">
    <property type="protein sequence ID" value="MBD7968669.1"/>
    <property type="molecule type" value="Genomic_DNA"/>
</dbReference>
<dbReference type="RefSeq" id="WP_191799957.1">
    <property type="nucleotide sequence ID" value="NZ_JACSQL010000004.1"/>
</dbReference>
<dbReference type="PROSITE" id="PS51257">
    <property type="entry name" value="PROKAR_LIPOPROTEIN"/>
    <property type="match status" value="1"/>
</dbReference>
<accession>A0ABR8T035</accession>
<evidence type="ECO:0000313" key="1">
    <source>
        <dbReference type="EMBL" id="MBD7968669.1"/>
    </source>
</evidence>
<protein>
    <recommendedName>
        <fullName evidence="3">Lipoprotein</fullName>
    </recommendedName>
</protein>
<name>A0ABR8T035_9BACL</name>
<comment type="caution">
    <text evidence="1">The sequence shown here is derived from an EMBL/GenBank/DDBJ whole genome shotgun (WGS) entry which is preliminary data.</text>
</comment>
<evidence type="ECO:0008006" key="3">
    <source>
        <dbReference type="Google" id="ProtNLM"/>
    </source>
</evidence>
<evidence type="ECO:0000313" key="2">
    <source>
        <dbReference type="Proteomes" id="UP000608071"/>
    </source>
</evidence>
<gene>
    <name evidence="1" type="ORF">H9647_11405</name>
</gene>
<reference evidence="1 2" key="1">
    <citation type="submission" date="2020-08" db="EMBL/GenBank/DDBJ databases">
        <title>A Genomic Blueprint of the Chicken Gut Microbiome.</title>
        <authorList>
            <person name="Gilroy R."/>
            <person name="Ravi A."/>
            <person name="Getino M."/>
            <person name="Pursley I."/>
            <person name="Horton D.L."/>
            <person name="Alikhan N.-F."/>
            <person name="Baker D."/>
            <person name="Gharbi K."/>
            <person name="Hall N."/>
            <person name="Watson M."/>
            <person name="Adriaenssens E.M."/>
            <person name="Foster-Nyarko E."/>
            <person name="Jarju S."/>
            <person name="Secka A."/>
            <person name="Antonio M."/>
            <person name="Oren A."/>
            <person name="Chaudhuri R."/>
            <person name="La Ragione R.M."/>
            <person name="Hildebrand F."/>
            <person name="Pallen M.J."/>
        </authorList>
    </citation>
    <scope>NUCLEOTIDE SEQUENCE [LARGE SCALE GENOMIC DNA]</scope>
    <source>
        <strain evidence="1 2">Sa2BVA9</strain>
    </source>
</reference>
<dbReference type="Proteomes" id="UP000608071">
    <property type="component" value="Unassembled WGS sequence"/>
</dbReference>